<comment type="caution">
    <text evidence="9">The sequence shown here is derived from an EMBL/GenBank/DDBJ whole genome shotgun (WGS) entry which is preliminary data.</text>
</comment>
<evidence type="ECO:0000256" key="3">
    <source>
        <dbReference type="ARBA" id="ARBA00022448"/>
    </source>
</evidence>
<keyword evidence="6 8" id="KW-1133">Transmembrane helix</keyword>
<sequence length="345" mass="36236">MNRKPGAAVAGMTLVLLTAVLVSLSMGSVRVPVLSVLGQALGLCAQRTGEYATQAYILAQVRLPRIVLCMLTGISLGVGGCVMQTLFRNPLASPFTMGVSSGASFGAALAMVLGVGILQQNFLFTGYSLVAMNAFVFGMISLLLVSAVAKMSRSDMSILILVGTAVNSLFSAGVSVLKYISGAEALKNLESWLMGGFWGANWKAVLVLVPLLAVSVGVLLRMAWDFNAMNAGEETAATMGVPVKWLKRISLGLVTLIASVTIAFSGVIGFIGLIAPHAARSMAGTDNRYLLPASGMMGAIVLLVSDTVSRTVLSPKEIPVGIITSLLGVPFFIYILSRRRKQMWG</sequence>
<dbReference type="PANTHER" id="PTHR30472">
    <property type="entry name" value="FERRIC ENTEROBACTIN TRANSPORT SYSTEM PERMEASE PROTEIN"/>
    <property type="match status" value="1"/>
</dbReference>
<keyword evidence="4" id="KW-1003">Cell membrane</keyword>
<comment type="similarity">
    <text evidence="2">Belongs to the binding-protein-dependent transport system permease family. FecCD subfamily.</text>
</comment>
<evidence type="ECO:0000256" key="2">
    <source>
        <dbReference type="ARBA" id="ARBA00007935"/>
    </source>
</evidence>
<feature type="transmembrane region" description="Helical" evidence="8">
    <location>
        <begin position="249"/>
        <end position="275"/>
    </location>
</feature>
<name>A0A0W7TLA4_9FIRM</name>
<feature type="transmembrane region" description="Helical" evidence="8">
    <location>
        <begin position="158"/>
        <end position="180"/>
    </location>
</feature>
<dbReference type="SUPFAM" id="SSF81345">
    <property type="entry name" value="ABC transporter involved in vitamin B12 uptake, BtuC"/>
    <property type="match status" value="1"/>
</dbReference>
<comment type="subcellular location">
    <subcellularLocation>
        <location evidence="1">Cell membrane</location>
        <topology evidence="1">Multi-pass membrane protein</topology>
    </subcellularLocation>
</comment>
<evidence type="ECO:0000256" key="6">
    <source>
        <dbReference type="ARBA" id="ARBA00022989"/>
    </source>
</evidence>
<reference evidence="9 11" key="1">
    <citation type="submission" date="2015-10" db="EMBL/GenBank/DDBJ databases">
        <title>A novel member of the family Ruminococcaceae isolated from human faeces.</title>
        <authorList>
            <person name="Shkoporov A.N."/>
            <person name="Chaplin A.V."/>
            <person name="Motuzova O.V."/>
            <person name="Kafarskaia L.I."/>
            <person name="Efimov B.A."/>
        </authorList>
    </citation>
    <scope>NUCLEOTIDE SEQUENCE [LARGE SCALE GENOMIC DNA]</scope>
    <source>
        <strain evidence="9 11">668</strain>
    </source>
</reference>
<dbReference type="PANTHER" id="PTHR30472:SF25">
    <property type="entry name" value="ABC TRANSPORTER PERMEASE PROTEIN MJ0876-RELATED"/>
    <property type="match status" value="1"/>
</dbReference>
<dbReference type="GO" id="GO:0033214">
    <property type="term" value="P:siderophore-iron import into cell"/>
    <property type="evidence" value="ECO:0007669"/>
    <property type="project" value="TreeGrafter"/>
</dbReference>
<feature type="transmembrane region" description="Helical" evidence="8">
    <location>
        <begin position="95"/>
        <end position="118"/>
    </location>
</feature>
<dbReference type="FunFam" id="1.10.3470.10:FF:000001">
    <property type="entry name" value="Vitamin B12 ABC transporter permease BtuC"/>
    <property type="match status" value="1"/>
</dbReference>
<dbReference type="InterPro" id="IPR037294">
    <property type="entry name" value="ABC_BtuC-like"/>
</dbReference>
<organism evidence="9 11">
    <name type="scientific">Ruthenibacterium lactatiformans</name>
    <dbReference type="NCBI Taxonomy" id="1550024"/>
    <lineage>
        <taxon>Bacteria</taxon>
        <taxon>Bacillati</taxon>
        <taxon>Bacillota</taxon>
        <taxon>Clostridia</taxon>
        <taxon>Eubacteriales</taxon>
        <taxon>Oscillospiraceae</taxon>
        <taxon>Ruthenibacterium</taxon>
    </lineage>
</organism>
<evidence type="ECO:0000256" key="4">
    <source>
        <dbReference type="ARBA" id="ARBA00022475"/>
    </source>
</evidence>
<dbReference type="GO" id="GO:0022857">
    <property type="term" value="F:transmembrane transporter activity"/>
    <property type="evidence" value="ECO:0007669"/>
    <property type="project" value="InterPro"/>
</dbReference>
<evidence type="ECO:0000313" key="12">
    <source>
        <dbReference type="Proteomes" id="UP000431913"/>
    </source>
</evidence>
<evidence type="ECO:0000313" key="9">
    <source>
        <dbReference type="EMBL" id="KUE74631.1"/>
    </source>
</evidence>
<evidence type="ECO:0000256" key="5">
    <source>
        <dbReference type="ARBA" id="ARBA00022692"/>
    </source>
</evidence>
<reference evidence="10 12" key="2">
    <citation type="submission" date="2019-08" db="EMBL/GenBank/DDBJ databases">
        <title>In-depth cultivation of the pig gut microbiome towards novel bacterial diversity and tailored functional studies.</title>
        <authorList>
            <person name="Wylensek D."/>
            <person name="Hitch T.C.A."/>
            <person name="Clavel T."/>
        </authorList>
    </citation>
    <scope>NUCLEOTIDE SEQUENCE [LARGE SCALE GENOMIC DNA]</scope>
    <source>
        <strain evidence="10 12">WCA3-601-WT-6J</strain>
    </source>
</reference>
<dbReference type="CDD" id="cd06550">
    <property type="entry name" value="TM_ABC_iron-siderophores_like"/>
    <property type="match status" value="1"/>
</dbReference>
<proteinExistence type="inferred from homology"/>
<feature type="transmembrane region" description="Helical" evidence="8">
    <location>
        <begin position="64"/>
        <end position="83"/>
    </location>
</feature>
<dbReference type="EMBL" id="LMUA01000054">
    <property type="protein sequence ID" value="KUE74631.1"/>
    <property type="molecule type" value="Genomic_DNA"/>
</dbReference>
<evidence type="ECO:0000313" key="10">
    <source>
        <dbReference type="EMBL" id="MST91018.1"/>
    </source>
</evidence>
<keyword evidence="7 8" id="KW-0472">Membrane</keyword>
<dbReference type="AlphaFoldDB" id="A0A0W7TLA4"/>
<dbReference type="EMBL" id="VUNJ01000003">
    <property type="protein sequence ID" value="MST91018.1"/>
    <property type="molecule type" value="Genomic_DNA"/>
</dbReference>
<dbReference type="Pfam" id="PF01032">
    <property type="entry name" value="FecCD"/>
    <property type="match status" value="1"/>
</dbReference>
<keyword evidence="3" id="KW-0813">Transport</keyword>
<evidence type="ECO:0000256" key="8">
    <source>
        <dbReference type="SAM" id="Phobius"/>
    </source>
</evidence>
<dbReference type="Gene3D" id="1.10.3470.10">
    <property type="entry name" value="ABC transporter involved in vitamin B12 uptake, BtuC"/>
    <property type="match status" value="1"/>
</dbReference>
<dbReference type="Proteomes" id="UP000053433">
    <property type="component" value="Unassembled WGS sequence"/>
</dbReference>
<dbReference type="Proteomes" id="UP000431913">
    <property type="component" value="Unassembled WGS sequence"/>
</dbReference>
<protein>
    <submittedName>
        <fullName evidence="9">Iron ABC transporter permease</fullName>
    </submittedName>
</protein>
<dbReference type="RefSeq" id="WP_058724019.1">
    <property type="nucleotide sequence ID" value="NZ_JAETPD010000046.1"/>
</dbReference>
<dbReference type="InterPro" id="IPR000522">
    <property type="entry name" value="ABC_transptr_permease_BtuC"/>
</dbReference>
<dbReference type="GO" id="GO:0005886">
    <property type="term" value="C:plasma membrane"/>
    <property type="evidence" value="ECO:0007669"/>
    <property type="project" value="UniProtKB-SubCell"/>
</dbReference>
<evidence type="ECO:0000256" key="1">
    <source>
        <dbReference type="ARBA" id="ARBA00004651"/>
    </source>
</evidence>
<keyword evidence="5 8" id="KW-0812">Transmembrane</keyword>
<gene>
    <name evidence="9" type="ORF">ASJ35_18190</name>
    <name evidence="10" type="ORF">FYJ76_03550</name>
</gene>
<evidence type="ECO:0000313" key="11">
    <source>
        <dbReference type="Proteomes" id="UP000053433"/>
    </source>
</evidence>
<evidence type="ECO:0000256" key="7">
    <source>
        <dbReference type="ARBA" id="ARBA00023136"/>
    </source>
</evidence>
<feature type="transmembrane region" description="Helical" evidence="8">
    <location>
        <begin position="124"/>
        <end position="146"/>
    </location>
</feature>
<accession>A0A0W7TLA4</accession>
<feature type="transmembrane region" description="Helical" evidence="8">
    <location>
        <begin position="318"/>
        <end position="336"/>
    </location>
</feature>
<feature type="transmembrane region" description="Helical" evidence="8">
    <location>
        <begin position="200"/>
        <end position="220"/>
    </location>
</feature>